<dbReference type="Proteomes" id="UP000001823">
    <property type="component" value="Chromosome"/>
</dbReference>
<dbReference type="RefSeq" id="WP_011590408.1">
    <property type="nucleotide sequence ID" value="NC_008261.1"/>
</dbReference>
<organism evidence="2 3">
    <name type="scientific">Clostridium perfringens (strain ATCC 13124 / DSM 756 / JCM 1290 / NCIMB 6125 / NCTC 8237 / Type A)</name>
    <dbReference type="NCBI Taxonomy" id="195103"/>
    <lineage>
        <taxon>Bacteria</taxon>
        <taxon>Bacillati</taxon>
        <taxon>Bacillota</taxon>
        <taxon>Clostridia</taxon>
        <taxon>Eubacteriales</taxon>
        <taxon>Clostridiaceae</taxon>
        <taxon>Clostridium</taxon>
    </lineage>
</organism>
<keyword evidence="3" id="KW-1185">Reference proteome</keyword>
<evidence type="ECO:0000259" key="1">
    <source>
        <dbReference type="PROSITE" id="PS51186"/>
    </source>
</evidence>
<evidence type="ECO:0000313" key="2">
    <source>
        <dbReference type="EMBL" id="ABG83761.1"/>
    </source>
</evidence>
<dbReference type="CDD" id="cd04301">
    <property type="entry name" value="NAT_SF"/>
    <property type="match status" value="1"/>
</dbReference>
<gene>
    <name evidence="2" type="ordered locus">CPF_0862</name>
</gene>
<dbReference type="InterPro" id="IPR016181">
    <property type="entry name" value="Acyl_CoA_acyltransferase"/>
</dbReference>
<feature type="domain" description="N-acetyltransferase" evidence="1">
    <location>
        <begin position="30"/>
        <end position="185"/>
    </location>
</feature>
<evidence type="ECO:0000313" key="3">
    <source>
        <dbReference type="Proteomes" id="UP000001823"/>
    </source>
</evidence>
<dbReference type="HOGENOM" id="CLU_112419_0_0_9"/>
<dbReference type="InterPro" id="IPR000182">
    <property type="entry name" value="GNAT_dom"/>
</dbReference>
<dbReference type="PROSITE" id="PS51186">
    <property type="entry name" value="GNAT"/>
    <property type="match status" value="1"/>
</dbReference>
<sequence length="189" mass="22429">MLDKSIEFFKIILKREKGKELKDEILPEGFRFVKFKKGDEKAWAEIEKSVLEFENAKDGEEYFKNKYLPYIDELERRTIFIENNNEEKIATFTAWWRYTGERRHPFMEWVAVKPEYQGKGLGKALISEGVKLMIAIEGDCDMYIPTQTWSYKAIRLYRWAGFEFETEEKFPGGIKNETLEGIKVIKNLI</sequence>
<dbReference type="Pfam" id="PF00583">
    <property type="entry name" value="Acetyltransf_1"/>
    <property type="match status" value="1"/>
</dbReference>
<dbReference type="Gene3D" id="3.40.630.30">
    <property type="match status" value="1"/>
</dbReference>
<dbReference type="EMBL" id="CP000246">
    <property type="protein sequence ID" value="ABG83761.1"/>
    <property type="molecule type" value="Genomic_DNA"/>
</dbReference>
<accession>A0A0H2YSQ1</accession>
<dbReference type="KEGG" id="cpf:CPF_0862"/>
<dbReference type="eggNOG" id="COG0456">
    <property type="taxonomic scope" value="Bacteria"/>
</dbReference>
<name>A0A0H2YSQ1_CLOP1</name>
<dbReference type="SUPFAM" id="SSF55729">
    <property type="entry name" value="Acyl-CoA N-acyltransferases (Nat)"/>
    <property type="match status" value="1"/>
</dbReference>
<proteinExistence type="predicted"/>
<dbReference type="PaxDb" id="195103-CPF_0862"/>
<dbReference type="GO" id="GO:0016747">
    <property type="term" value="F:acyltransferase activity, transferring groups other than amino-acyl groups"/>
    <property type="evidence" value="ECO:0007669"/>
    <property type="project" value="InterPro"/>
</dbReference>
<dbReference type="AlphaFoldDB" id="A0A0H2YSQ1"/>
<protein>
    <submittedName>
        <fullName evidence="2">Acetyltransferase, GNAT family</fullName>
    </submittedName>
</protein>
<reference evidence="2 3" key="1">
    <citation type="journal article" date="2006" name="Genome Res.">
        <title>Skewed genomic variability in strains of the toxigenic bacterial pathogen, Clostridium perfringens.</title>
        <authorList>
            <person name="Myers G.S."/>
            <person name="Rasko D.A."/>
            <person name="Cheung J.K."/>
            <person name="Ravel J."/>
            <person name="Seshadri R."/>
            <person name="Deboy R.T."/>
            <person name="Ren Q."/>
            <person name="Varga J."/>
            <person name="Awad M.M."/>
            <person name="Brinkac L.M."/>
            <person name="Daugherty S.C."/>
            <person name="Haft D.H."/>
            <person name="Dodson R.J."/>
            <person name="Madupu R."/>
            <person name="Nelson W.C."/>
            <person name="Rosovitz M.J."/>
            <person name="Sullivan S.A."/>
            <person name="Khouri H."/>
            <person name="Dimitrov G.I."/>
            <person name="Watkins K.L."/>
            <person name="Mulligan S."/>
            <person name="Benton J."/>
            <person name="Radune D."/>
            <person name="Fisher D.J."/>
            <person name="Atkins H.S."/>
            <person name="Hiscox T."/>
            <person name="Jost B.H."/>
            <person name="Billington S.J."/>
            <person name="Songer J.G."/>
            <person name="McClane B.A."/>
            <person name="Titball R.W."/>
            <person name="Rood J.I."/>
            <person name="Melville S.B."/>
            <person name="Paulsen I.T."/>
        </authorList>
    </citation>
    <scope>NUCLEOTIDE SEQUENCE [LARGE SCALE GENOMIC DNA]</scope>
    <source>
        <strain evidence="3">ATCC 13124 / DSM 756 / JCM 1290 / NCIMB 6125 / NCTC 8237 / S 107 / Type A</strain>
    </source>
</reference>